<evidence type="ECO:0000313" key="11">
    <source>
        <dbReference type="EMBL" id="RRJ61748.1"/>
    </source>
</evidence>
<keyword evidence="9 10" id="KW-0472">Membrane</keyword>
<dbReference type="AlphaFoldDB" id="A0A3P3TWW3"/>
<evidence type="ECO:0000256" key="2">
    <source>
        <dbReference type="ARBA" id="ARBA00022448"/>
    </source>
</evidence>
<feature type="transmembrane region" description="Helical" evidence="10">
    <location>
        <begin position="220"/>
        <end position="245"/>
    </location>
</feature>
<reference evidence="11 12" key="1">
    <citation type="submission" date="2018-11" db="EMBL/GenBank/DDBJ databases">
        <title>Genome sequencing of Paenibacillus sp. KCOM 3021 (= ChDC PVNT-B20).</title>
        <authorList>
            <person name="Kook J.-K."/>
            <person name="Park S.-N."/>
            <person name="Lim Y.K."/>
        </authorList>
    </citation>
    <scope>NUCLEOTIDE SEQUENCE [LARGE SCALE GENOMIC DNA]</scope>
    <source>
        <strain evidence="11 12">KCOM 3021</strain>
    </source>
</reference>
<comment type="subcellular location">
    <subcellularLocation>
        <location evidence="1">Cell membrane</location>
        <topology evidence="1">Multi-pass membrane protein</topology>
    </subcellularLocation>
</comment>
<dbReference type="Proteomes" id="UP000267017">
    <property type="component" value="Unassembled WGS sequence"/>
</dbReference>
<evidence type="ECO:0000313" key="12">
    <source>
        <dbReference type="Proteomes" id="UP000267017"/>
    </source>
</evidence>
<feature type="transmembrane region" description="Helical" evidence="10">
    <location>
        <begin position="42"/>
        <end position="60"/>
    </location>
</feature>
<dbReference type="PANTHER" id="PTHR32024">
    <property type="entry name" value="TRK SYSTEM POTASSIUM UPTAKE PROTEIN TRKG-RELATED"/>
    <property type="match status" value="1"/>
</dbReference>
<feature type="transmembrane region" description="Helical" evidence="10">
    <location>
        <begin position="72"/>
        <end position="91"/>
    </location>
</feature>
<feature type="transmembrane region" description="Helical" evidence="10">
    <location>
        <begin position="257"/>
        <end position="276"/>
    </location>
</feature>
<feature type="transmembrane region" description="Helical" evidence="10">
    <location>
        <begin position="434"/>
        <end position="454"/>
    </location>
</feature>
<name>A0A3P3TWW3_9BACL</name>
<sequence>MQQEPKPKGIGFPVLFSFVLFHDNNGVNELLFKKISFSPPQILVMGFALIILLGSLLLMLPISSATGETLPFVDALFTATSATCVTGLVVVDTGTYFSTFGQIVIMLLIQVGGLGFMTMATLFSLVLKRKISLKDRLILQEAMNQNTMEGIVRLIRKVLLYSLVIESCAALLFAIRWAFDMPLGRALYFGVFHAVSMFNNAGFDLFGEYRSLTQYVADPIVNFVAMFLIVSGGIGFIVLSDIMDFRRRRKLSLHSKVVLSMTSALIVIGALVIFIFEFTNSRTLAPLSWDGKFWASLFQSVTPRTAGANTLDIGALRQASQFFMIILMFIGASPSSTGGGIKTTTFTILVGAVISMIRGRSDLVLFRYRMAQERIFKAVTITMLALFLVVAVAMVLSTTEDASFLSILFETTSAFGTVGLSMGLTGKLTVVGKILICFTMFAGRLGLLTLAYALGPKKSKELYRHPEGKMIIG</sequence>
<accession>A0A3P3TWW3</accession>
<feature type="transmembrane region" description="Helical" evidence="10">
    <location>
        <begin position="375"/>
        <end position="396"/>
    </location>
</feature>
<keyword evidence="8" id="KW-0406">Ion transport</keyword>
<evidence type="ECO:0000256" key="10">
    <source>
        <dbReference type="SAM" id="Phobius"/>
    </source>
</evidence>
<evidence type="ECO:0000256" key="9">
    <source>
        <dbReference type="ARBA" id="ARBA00023136"/>
    </source>
</evidence>
<comment type="caution">
    <text evidence="11">The sequence shown here is derived from an EMBL/GenBank/DDBJ whole genome shotgun (WGS) entry which is preliminary data.</text>
</comment>
<evidence type="ECO:0000256" key="1">
    <source>
        <dbReference type="ARBA" id="ARBA00004651"/>
    </source>
</evidence>
<keyword evidence="5 10" id="KW-0812">Transmembrane</keyword>
<evidence type="ECO:0000256" key="7">
    <source>
        <dbReference type="ARBA" id="ARBA00022989"/>
    </source>
</evidence>
<keyword evidence="3" id="KW-1003">Cell membrane</keyword>
<keyword evidence="6" id="KW-0630">Potassium</keyword>
<keyword evidence="7 10" id="KW-1133">Transmembrane helix</keyword>
<dbReference type="InterPro" id="IPR004772">
    <property type="entry name" value="TrkH"/>
</dbReference>
<evidence type="ECO:0000256" key="4">
    <source>
        <dbReference type="ARBA" id="ARBA00022538"/>
    </source>
</evidence>
<evidence type="ECO:0000256" key="3">
    <source>
        <dbReference type="ARBA" id="ARBA00022475"/>
    </source>
</evidence>
<feature type="transmembrane region" description="Helical" evidence="10">
    <location>
        <begin position="402"/>
        <end position="422"/>
    </location>
</feature>
<dbReference type="PANTHER" id="PTHR32024:SF1">
    <property type="entry name" value="KTR SYSTEM POTASSIUM UPTAKE PROTEIN B"/>
    <property type="match status" value="1"/>
</dbReference>
<gene>
    <name evidence="11" type="ORF">EHV15_01235</name>
</gene>
<feature type="transmembrane region" description="Helical" evidence="10">
    <location>
        <begin position="103"/>
        <end position="127"/>
    </location>
</feature>
<dbReference type="EMBL" id="RRCN01000001">
    <property type="protein sequence ID" value="RRJ61748.1"/>
    <property type="molecule type" value="Genomic_DNA"/>
</dbReference>
<organism evidence="11 12">
    <name type="scientific">Paenibacillus oralis</name>
    <dbReference type="NCBI Taxonomy" id="2490856"/>
    <lineage>
        <taxon>Bacteria</taxon>
        <taxon>Bacillati</taxon>
        <taxon>Bacillota</taxon>
        <taxon>Bacilli</taxon>
        <taxon>Bacillales</taxon>
        <taxon>Paenibacillaceae</taxon>
        <taxon>Paenibacillus</taxon>
    </lineage>
</organism>
<dbReference type="Pfam" id="PF02386">
    <property type="entry name" value="TrkH"/>
    <property type="match status" value="1"/>
</dbReference>
<dbReference type="OrthoDB" id="9810952at2"/>
<feature type="transmembrane region" description="Helical" evidence="10">
    <location>
        <begin position="158"/>
        <end position="179"/>
    </location>
</feature>
<keyword evidence="4" id="KW-0633">Potassium transport</keyword>
<protein>
    <submittedName>
        <fullName evidence="11">Trk family potassium uptake protein</fullName>
    </submittedName>
</protein>
<dbReference type="GO" id="GO:0015379">
    <property type="term" value="F:potassium:chloride symporter activity"/>
    <property type="evidence" value="ECO:0007669"/>
    <property type="project" value="InterPro"/>
</dbReference>
<evidence type="ECO:0000256" key="8">
    <source>
        <dbReference type="ARBA" id="ARBA00023065"/>
    </source>
</evidence>
<keyword evidence="2" id="KW-0813">Transport</keyword>
<feature type="transmembrane region" description="Helical" evidence="10">
    <location>
        <begin position="322"/>
        <end position="354"/>
    </location>
</feature>
<dbReference type="GO" id="GO:0005886">
    <property type="term" value="C:plasma membrane"/>
    <property type="evidence" value="ECO:0007669"/>
    <property type="project" value="UniProtKB-SubCell"/>
</dbReference>
<proteinExistence type="predicted"/>
<keyword evidence="12" id="KW-1185">Reference proteome</keyword>
<dbReference type="InterPro" id="IPR003445">
    <property type="entry name" value="Cat_transpt"/>
</dbReference>
<evidence type="ECO:0000256" key="6">
    <source>
        <dbReference type="ARBA" id="ARBA00022958"/>
    </source>
</evidence>
<dbReference type="NCBIfam" id="TIGR00933">
    <property type="entry name" value="2a38"/>
    <property type="match status" value="1"/>
</dbReference>
<evidence type="ECO:0000256" key="5">
    <source>
        <dbReference type="ARBA" id="ARBA00022692"/>
    </source>
</evidence>